<dbReference type="Proteomes" id="UP001152607">
    <property type="component" value="Unassembled WGS sequence"/>
</dbReference>
<dbReference type="AlphaFoldDB" id="A0A9W4XZ75"/>
<accession>A0A9W4XZ75</accession>
<organism evidence="1 2">
    <name type="scientific">Periconia digitata</name>
    <dbReference type="NCBI Taxonomy" id="1303443"/>
    <lineage>
        <taxon>Eukaryota</taxon>
        <taxon>Fungi</taxon>
        <taxon>Dikarya</taxon>
        <taxon>Ascomycota</taxon>
        <taxon>Pezizomycotina</taxon>
        <taxon>Dothideomycetes</taxon>
        <taxon>Pleosporomycetidae</taxon>
        <taxon>Pleosporales</taxon>
        <taxon>Massarineae</taxon>
        <taxon>Periconiaceae</taxon>
        <taxon>Periconia</taxon>
    </lineage>
</organism>
<evidence type="ECO:0000313" key="1">
    <source>
        <dbReference type="EMBL" id="CAI6341572.1"/>
    </source>
</evidence>
<reference evidence="1" key="1">
    <citation type="submission" date="2023-01" db="EMBL/GenBank/DDBJ databases">
        <authorList>
            <person name="Van Ghelder C."/>
            <person name="Rancurel C."/>
        </authorList>
    </citation>
    <scope>NUCLEOTIDE SEQUENCE</scope>
    <source>
        <strain evidence="1">CNCM I-4278</strain>
    </source>
</reference>
<dbReference type="EMBL" id="CAOQHR010000012">
    <property type="protein sequence ID" value="CAI6341572.1"/>
    <property type="molecule type" value="Genomic_DNA"/>
</dbReference>
<keyword evidence="2" id="KW-1185">Reference proteome</keyword>
<comment type="caution">
    <text evidence="1">The sequence shown here is derived from an EMBL/GenBank/DDBJ whole genome shotgun (WGS) entry which is preliminary data.</text>
</comment>
<proteinExistence type="predicted"/>
<gene>
    <name evidence="1" type="ORF">PDIGIT_LOCUS14771</name>
</gene>
<evidence type="ECO:0000313" key="2">
    <source>
        <dbReference type="Proteomes" id="UP001152607"/>
    </source>
</evidence>
<sequence>MSGQSVLFWCKDHVFNFIQYSYANGSLYYSIGTQNVQSSQSLVRQYYTSSKMSKKGYHRQLHNSLSTPPLPVYPVSSLPSFLAFLFNFTSSIPSILHLEFPHTRNHVD</sequence>
<protein>
    <submittedName>
        <fullName evidence="1">Uncharacterized protein</fullName>
    </submittedName>
</protein>
<name>A0A9W4XZ75_9PLEO</name>